<dbReference type="PROSITE" id="PS51272">
    <property type="entry name" value="SLH"/>
    <property type="match status" value="1"/>
</dbReference>
<comment type="caution">
    <text evidence="4">The sequence shown here is derived from an EMBL/GenBank/DDBJ whole genome shotgun (WGS) entry which is preliminary data.</text>
</comment>
<sequence length="623" mass="66028">MKKRLLSGLLAAVLVLGLAPAALAAAPAEDEAAQVLAALDIMVGDSDGNLELGRAVTRAEFTKMAVAASTSRDAVGDTVPVKPYPDVPQTYWAAPWIKAAVDLGLVQGDLRGYFNPTQTITLAEGVTIVLRLLGYPDSAFTGVWPSGQMAQYKALKLNEGVSCAANDAMTRRDALYLFYNLLITKNTSGVYHLNVLEPARNLVSQTGTLDRVALVNSAMEGPVVAGSGWQSQVPFDVSGARVYRSGSLSALSAIRDQDVVYWSKSMRTVWAYTNQVTGTYQAASPSASAPTAVTVAGKSYAIETASAAFALSDLGEYRVGDTITLLLGRDGGVAAVSGGAPEGTLLYGVVTAIADAAYDDGAGGAYTARTATVCATDGTAYRYPFDRNDLKVGDLVRVNAVQDGFALKRLTAVKLTGKVSNDGKRLGSYEFADDVEILDTYENCTPIRVYPDRLAGSSLTGSTVRFYVLNAQGEISHLILKDATGDLHQYGVITSVTEVSMGLNTASNYVYDVGGMPQAFSSETTVFNLKVGPCQAKMKGPQSVERLYNLTPVDVETVDGGAVLGTDGKQYTLSETAVYYVRTGSAEYQLSSLARVQAGDYDLTAWYDKPENEGGRIRVIIAD</sequence>
<dbReference type="InterPro" id="IPR001119">
    <property type="entry name" value="SLH_dom"/>
</dbReference>
<accession>A0A8J6MF09</accession>
<feature type="signal peptide" evidence="2">
    <location>
        <begin position="1"/>
        <end position="24"/>
    </location>
</feature>
<feature type="chain" id="PRO_5035195142" evidence="2">
    <location>
        <begin position="25"/>
        <end position="623"/>
    </location>
</feature>
<feature type="domain" description="SLH" evidence="3">
    <location>
        <begin position="80"/>
        <end position="143"/>
    </location>
</feature>
<protein>
    <submittedName>
        <fullName evidence="4">S-layer homology domain-containing protein</fullName>
    </submittedName>
</protein>
<gene>
    <name evidence="4" type="ORF">H8S57_08835</name>
</gene>
<evidence type="ECO:0000259" key="3">
    <source>
        <dbReference type="PROSITE" id="PS51272"/>
    </source>
</evidence>
<dbReference type="Pfam" id="PF00395">
    <property type="entry name" value="SLH"/>
    <property type="match status" value="2"/>
</dbReference>
<reference evidence="4" key="1">
    <citation type="submission" date="2020-08" db="EMBL/GenBank/DDBJ databases">
        <title>Genome public.</title>
        <authorList>
            <person name="Liu C."/>
            <person name="Sun Q."/>
        </authorList>
    </citation>
    <scope>NUCLEOTIDE SEQUENCE</scope>
    <source>
        <strain evidence="4">NSJ-51</strain>
    </source>
</reference>
<dbReference type="Proteomes" id="UP000661435">
    <property type="component" value="Unassembled WGS sequence"/>
</dbReference>
<evidence type="ECO:0000313" key="5">
    <source>
        <dbReference type="Proteomes" id="UP000661435"/>
    </source>
</evidence>
<proteinExistence type="predicted"/>
<evidence type="ECO:0000256" key="1">
    <source>
        <dbReference type="ARBA" id="ARBA00022737"/>
    </source>
</evidence>
<dbReference type="EMBL" id="JACOPP010000010">
    <property type="protein sequence ID" value="MBC5733833.1"/>
    <property type="molecule type" value="Genomic_DNA"/>
</dbReference>
<organism evidence="4 5">
    <name type="scientific">Lawsonibacter hominis</name>
    <dbReference type="NCBI Taxonomy" id="2763053"/>
    <lineage>
        <taxon>Bacteria</taxon>
        <taxon>Bacillati</taxon>
        <taxon>Bacillota</taxon>
        <taxon>Clostridia</taxon>
        <taxon>Eubacteriales</taxon>
        <taxon>Oscillospiraceae</taxon>
        <taxon>Lawsonibacter</taxon>
    </lineage>
</organism>
<evidence type="ECO:0000313" key="4">
    <source>
        <dbReference type="EMBL" id="MBC5733833.1"/>
    </source>
</evidence>
<dbReference type="AlphaFoldDB" id="A0A8J6MF09"/>
<dbReference type="RefSeq" id="WP_186907723.1">
    <property type="nucleotide sequence ID" value="NZ_JACOPP010000010.1"/>
</dbReference>
<evidence type="ECO:0000256" key="2">
    <source>
        <dbReference type="SAM" id="SignalP"/>
    </source>
</evidence>
<keyword evidence="1" id="KW-0677">Repeat</keyword>
<name>A0A8J6MF09_9FIRM</name>
<keyword evidence="2" id="KW-0732">Signal</keyword>
<keyword evidence="5" id="KW-1185">Reference proteome</keyword>